<keyword evidence="1" id="KW-0812">Transmembrane</keyword>
<keyword evidence="1" id="KW-0472">Membrane</keyword>
<dbReference type="Proteomes" id="UP000594262">
    <property type="component" value="Unplaced"/>
</dbReference>
<evidence type="ECO:0000313" key="3">
    <source>
        <dbReference type="Proteomes" id="UP000594262"/>
    </source>
</evidence>
<dbReference type="OrthoDB" id="10524361at2759"/>
<sequence>MSTKKAEDETDDQTRQLFPSVPEDKRLGILRTFHHKMYEDDTSGNDGPGLCSVFYDFYFNKNKHYCFVVFVAFALVLVGVLTMLYGFALPTVYRSLEGNQAKNSTVLTLDLQEAEKEKDIFLIASIGMISFGLIAAAFGLFMPLYQDAGQSEYEDSIVKTPILVDYELAPYKDSLKAGNNFGFVGDESSDWTPSPCDSPLDNVSFQSFFVQKHVNTPNE</sequence>
<accession>A0A7M5V2S0</accession>
<protein>
    <submittedName>
        <fullName evidence="2">Uncharacterized protein</fullName>
    </submittedName>
</protein>
<evidence type="ECO:0000256" key="1">
    <source>
        <dbReference type="SAM" id="Phobius"/>
    </source>
</evidence>
<name>A0A7M5V2S0_9CNID</name>
<dbReference type="EnsemblMetazoa" id="CLYHEMT008715.1">
    <property type="protein sequence ID" value="CLYHEMP008715.1"/>
    <property type="gene ID" value="CLYHEMG008715"/>
</dbReference>
<evidence type="ECO:0000313" key="2">
    <source>
        <dbReference type="EnsemblMetazoa" id="CLYHEMP008715.1"/>
    </source>
</evidence>
<keyword evidence="3" id="KW-1185">Reference proteome</keyword>
<organism evidence="2 3">
    <name type="scientific">Clytia hemisphaerica</name>
    <dbReference type="NCBI Taxonomy" id="252671"/>
    <lineage>
        <taxon>Eukaryota</taxon>
        <taxon>Metazoa</taxon>
        <taxon>Cnidaria</taxon>
        <taxon>Hydrozoa</taxon>
        <taxon>Hydroidolina</taxon>
        <taxon>Leptothecata</taxon>
        <taxon>Obeliida</taxon>
        <taxon>Clytiidae</taxon>
        <taxon>Clytia</taxon>
    </lineage>
</organism>
<dbReference type="AlphaFoldDB" id="A0A7M5V2S0"/>
<reference evidence="2" key="1">
    <citation type="submission" date="2021-01" db="UniProtKB">
        <authorList>
            <consortium name="EnsemblMetazoa"/>
        </authorList>
    </citation>
    <scope>IDENTIFICATION</scope>
</reference>
<feature type="transmembrane region" description="Helical" evidence="1">
    <location>
        <begin position="65"/>
        <end position="88"/>
    </location>
</feature>
<keyword evidence="1" id="KW-1133">Transmembrane helix</keyword>
<proteinExistence type="predicted"/>
<feature type="transmembrane region" description="Helical" evidence="1">
    <location>
        <begin position="120"/>
        <end position="141"/>
    </location>
</feature>